<dbReference type="AlphaFoldDB" id="K2MHK5"/>
<reference evidence="3 4" key="1">
    <citation type="journal article" date="2012" name="J. Bacteriol.">
        <title>Genome Sequence of Nitratireductor pacificus Type Strain pht-3B.</title>
        <authorList>
            <person name="Lai Q."/>
            <person name="Li G."/>
            <person name="Shao Z."/>
        </authorList>
    </citation>
    <scope>NUCLEOTIDE SEQUENCE [LARGE SCALE GENOMIC DNA]</scope>
    <source>
        <strain evidence="4">pht-3B</strain>
    </source>
</reference>
<organism evidence="3 4">
    <name type="scientific">Nitratireductor pacificus pht-3B</name>
    <dbReference type="NCBI Taxonomy" id="391937"/>
    <lineage>
        <taxon>Bacteria</taxon>
        <taxon>Pseudomonadati</taxon>
        <taxon>Pseudomonadota</taxon>
        <taxon>Alphaproteobacteria</taxon>
        <taxon>Hyphomicrobiales</taxon>
        <taxon>Phyllobacteriaceae</taxon>
        <taxon>Nitratireductor</taxon>
    </lineage>
</organism>
<evidence type="ECO:0000259" key="2">
    <source>
        <dbReference type="Pfam" id="PF21279"/>
    </source>
</evidence>
<dbReference type="InterPro" id="IPR048449">
    <property type="entry name" value="YhfX-like_C"/>
</dbReference>
<dbReference type="InterPro" id="IPR029066">
    <property type="entry name" value="PLP-binding_barrel"/>
</dbReference>
<dbReference type="PATRIC" id="fig|391937.3.peg.650"/>
<dbReference type="Gene3D" id="2.40.37.30">
    <property type="match status" value="2"/>
</dbReference>
<dbReference type="EMBL" id="AMRM01000003">
    <property type="protein sequence ID" value="EKF20215.1"/>
    <property type="molecule type" value="Genomic_DNA"/>
</dbReference>
<evidence type="ECO:0000313" key="3">
    <source>
        <dbReference type="EMBL" id="EKF20215.1"/>
    </source>
</evidence>
<dbReference type="eggNOG" id="COG3457">
    <property type="taxonomic scope" value="Bacteria"/>
</dbReference>
<dbReference type="STRING" id="391937.NA2_03137"/>
<feature type="domain" description="Alanine racemase N-terminal" evidence="1">
    <location>
        <begin position="34"/>
        <end position="265"/>
    </location>
</feature>
<dbReference type="InterPro" id="IPR001608">
    <property type="entry name" value="Ala_racemase_N"/>
</dbReference>
<name>K2MHK5_9HYPH</name>
<dbReference type="Proteomes" id="UP000006786">
    <property type="component" value="Unassembled WGS sequence"/>
</dbReference>
<keyword evidence="4" id="KW-1185">Reference proteome</keyword>
<dbReference type="RefSeq" id="WP_008594102.1">
    <property type="nucleotide sequence ID" value="NZ_AMRM01000003.1"/>
</dbReference>
<proteinExistence type="predicted"/>
<dbReference type="OrthoDB" id="3189402at2"/>
<protein>
    <submittedName>
        <fullName evidence="3">Amino acid racemase</fullName>
    </submittedName>
</protein>
<evidence type="ECO:0000259" key="1">
    <source>
        <dbReference type="Pfam" id="PF01168"/>
    </source>
</evidence>
<accession>K2MHK5</accession>
<dbReference type="Pfam" id="PF21279">
    <property type="entry name" value="YhfX-like_C"/>
    <property type="match status" value="1"/>
</dbReference>
<sequence>MFLDVLRRRNPSFIEAAIRLHQEGRIPANSFVLDLDAVEENARLFRAAADRHGLKVFAMTKQVGRNSGFCQAIMRGGIDRAVAVDMACAVACDRAGLKVGHLGHLVQIPRFEADMAASRLRPDYWTVFSREKAGEAAAAAKRAGRTQDLMARIQTAGDTFYRGHEGGFPADKVADVAAMIDALDGARFAGLTTFPALLFDQEKRKVLPTHNLTTLARAAAALAKGGRGDIEINAPGTTSSIVLDILAEAGATQCEPGNGLHGTTPLHAVEDLPERPAMLYLTEVSHLHQERAYCFGGGLYIDPVFPDYDVKAIVAAEPTASAGALASVEIPSTSAIDYYGMIDTTGQVKPKTGDSVVFGFRGQAFVKRGFTVGVSGIARGEPRVETIENPFGVAQDWPELR</sequence>
<dbReference type="Pfam" id="PF01168">
    <property type="entry name" value="Ala_racemase_N"/>
    <property type="match status" value="1"/>
</dbReference>
<feature type="domain" description="YhfX-like C-terminal" evidence="2">
    <location>
        <begin position="279"/>
        <end position="384"/>
    </location>
</feature>
<comment type="caution">
    <text evidence="3">The sequence shown here is derived from an EMBL/GenBank/DDBJ whole genome shotgun (WGS) entry which is preliminary data.</text>
</comment>
<evidence type="ECO:0000313" key="4">
    <source>
        <dbReference type="Proteomes" id="UP000006786"/>
    </source>
</evidence>
<gene>
    <name evidence="3" type="ORF">NA2_03137</name>
</gene>
<dbReference type="SUPFAM" id="SSF51419">
    <property type="entry name" value="PLP-binding barrel"/>
    <property type="match status" value="1"/>
</dbReference>